<keyword evidence="1" id="KW-0812">Transmembrane</keyword>
<dbReference type="EMBL" id="MSFO01000007">
    <property type="protein sequence ID" value="PLB46259.1"/>
    <property type="molecule type" value="Genomic_DNA"/>
</dbReference>
<evidence type="ECO:0000313" key="2">
    <source>
        <dbReference type="EMBL" id="PLB46259.1"/>
    </source>
</evidence>
<dbReference type="Proteomes" id="UP000234275">
    <property type="component" value="Unassembled WGS sequence"/>
</dbReference>
<name>A0A2I2G059_9EURO</name>
<dbReference type="GeneID" id="36550798"/>
<keyword evidence="3" id="KW-1185">Reference proteome</keyword>
<dbReference type="VEuPathDB" id="FungiDB:P170DRAFT_263325"/>
<reference evidence="2 3" key="1">
    <citation type="submission" date="2016-12" db="EMBL/GenBank/DDBJ databases">
        <title>The genomes of Aspergillus section Nigri reveals drivers in fungal speciation.</title>
        <authorList>
            <consortium name="DOE Joint Genome Institute"/>
            <person name="Vesth T.C."/>
            <person name="Nybo J."/>
            <person name="Theobald S."/>
            <person name="Brandl J."/>
            <person name="Frisvad J.C."/>
            <person name="Nielsen K.F."/>
            <person name="Lyhne E.K."/>
            <person name="Kogle M.E."/>
            <person name="Kuo A."/>
            <person name="Riley R."/>
            <person name="Clum A."/>
            <person name="Nolan M."/>
            <person name="Lipzen A."/>
            <person name="Salamov A."/>
            <person name="Henrissat B."/>
            <person name="Wiebenga A."/>
            <person name="De Vries R.P."/>
            <person name="Grigoriev I.V."/>
            <person name="Mortensen U.H."/>
            <person name="Andersen M.R."/>
            <person name="Baker S.E."/>
        </authorList>
    </citation>
    <scope>NUCLEOTIDE SEQUENCE [LARGE SCALE GENOMIC DNA]</scope>
    <source>
        <strain evidence="2 3">IBT 23096</strain>
    </source>
</reference>
<sequence>MVTSWCWRRSLSWLVYSIGKLRQAGHVRRRMGVAWLYSTPLFLCVSLMGLIHVVLFEMKQESRFTALRTCSGPAPDMSLR</sequence>
<evidence type="ECO:0000256" key="1">
    <source>
        <dbReference type="SAM" id="Phobius"/>
    </source>
</evidence>
<keyword evidence="1" id="KW-0472">Membrane</keyword>
<gene>
    <name evidence="2" type="ORF">P170DRAFT_263325</name>
</gene>
<proteinExistence type="predicted"/>
<dbReference type="AlphaFoldDB" id="A0A2I2G059"/>
<evidence type="ECO:0000313" key="3">
    <source>
        <dbReference type="Proteomes" id="UP000234275"/>
    </source>
</evidence>
<keyword evidence="1" id="KW-1133">Transmembrane helix</keyword>
<feature type="transmembrane region" description="Helical" evidence="1">
    <location>
        <begin position="34"/>
        <end position="56"/>
    </location>
</feature>
<dbReference type="RefSeq" id="XP_024701561.1">
    <property type="nucleotide sequence ID" value="XM_024843099.1"/>
</dbReference>
<organism evidence="2 3">
    <name type="scientific">Aspergillus steynii IBT 23096</name>
    <dbReference type="NCBI Taxonomy" id="1392250"/>
    <lineage>
        <taxon>Eukaryota</taxon>
        <taxon>Fungi</taxon>
        <taxon>Dikarya</taxon>
        <taxon>Ascomycota</taxon>
        <taxon>Pezizomycotina</taxon>
        <taxon>Eurotiomycetes</taxon>
        <taxon>Eurotiomycetidae</taxon>
        <taxon>Eurotiales</taxon>
        <taxon>Aspergillaceae</taxon>
        <taxon>Aspergillus</taxon>
        <taxon>Aspergillus subgen. Circumdati</taxon>
    </lineage>
</organism>
<comment type="caution">
    <text evidence="2">The sequence shown here is derived from an EMBL/GenBank/DDBJ whole genome shotgun (WGS) entry which is preliminary data.</text>
</comment>
<accession>A0A2I2G059</accession>
<protein>
    <submittedName>
        <fullName evidence="2">Uncharacterized protein</fullName>
    </submittedName>
</protein>